<dbReference type="InterPro" id="IPR012826">
    <property type="entry name" value="FliN"/>
</dbReference>
<dbReference type="InterPro" id="IPR001172">
    <property type="entry name" value="FliN_T3SS_HrcQb"/>
</dbReference>
<evidence type="ECO:0000259" key="8">
    <source>
        <dbReference type="Pfam" id="PF01052"/>
    </source>
</evidence>
<dbReference type="InterPro" id="IPR051469">
    <property type="entry name" value="FliN/MopA/SpaO"/>
</dbReference>
<evidence type="ECO:0000256" key="1">
    <source>
        <dbReference type="ARBA" id="ARBA00004413"/>
    </source>
</evidence>
<keyword evidence="11" id="KW-1185">Reference proteome</keyword>
<dbReference type="PRINTS" id="PR00956">
    <property type="entry name" value="FLGMOTORFLIN"/>
</dbReference>
<keyword evidence="10" id="KW-0966">Cell projection</keyword>
<keyword evidence="4" id="KW-0145">Chemotaxis</keyword>
<evidence type="ECO:0000313" key="10">
    <source>
        <dbReference type="EMBL" id="PYG89830.1"/>
    </source>
</evidence>
<dbReference type="SUPFAM" id="SSF101801">
    <property type="entry name" value="Surface presentation of antigens (SPOA)"/>
    <property type="match status" value="1"/>
</dbReference>
<evidence type="ECO:0000256" key="4">
    <source>
        <dbReference type="ARBA" id="ARBA00022500"/>
    </source>
</evidence>
<feature type="compositionally biased region" description="Low complexity" evidence="7">
    <location>
        <begin position="26"/>
        <end position="44"/>
    </location>
</feature>
<dbReference type="SUPFAM" id="SSF103039">
    <property type="entry name" value="CheC-like"/>
    <property type="match status" value="1"/>
</dbReference>
<evidence type="ECO:0000256" key="2">
    <source>
        <dbReference type="ARBA" id="ARBA00009226"/>
    </source>
</evidence>
<feature type="region of interest" description="Disordered" evidence="7">
    <location>
        <begin position="14"/>
        <end position="45"/>
    </location>
</feature>
<feature type="domain" description="CheC-like protein" evidence="9">
    <location>
        <begin position="50"/>
        <end position="84"/>
    </location>
</feature>
<evidence type="ECO:0000313" key="11">
    <source>
        <dbReference type="Proteomes" id="UP000248132"/>
    </source>
</evidence>
<dbReference type="Proteomes" id="UP000248132">
    <property type="component" value="Unassembled WGS sequence"/>
</dbReference>
<dbReference type="CDD" id="cd17907">
    <property type="entry name" value="FliY_FliN-Y"/>
    <property type="match status" value="1"/>
</dbReference>
<dbReference type="Pfam" id="PF04509">
    <property type="entry name" value="CheC"/>
    <property type="match status" value="2"/>
</dbReference>
<dbReference type="InterPro" id="IPR007597">
    <property type="entry name" value="CheC"/>
</dbReference>
<evidence type="ECO:0000256" key="7">
    <source>
        <dbReference type="SAM" id="MobiDB-lite"/>
    </source>
</evidence>
<proteinExistence type="inferred from homology"/>
<sequence length="410" mass="44621">MGDMLTQAEIDALLNGSPSEEDNYDDVNNTAADDTASMSSSGDGLSTQEIDALGEIGNISMGTSATTLFTLLSQKVTITTPNVTITTWEDLSKSYSSQYVAVKVEYTDGLIGSNLLILKQDDVKIITDLMMGGEGVIVEGELSDLHLSAISEAMNQMIGSSATSMSSMFAKRIDISPPKAYMVSFEDGDPYGDFEVGERLVKVAFKMVVGDLIDSEIMQLLPMKFAKELVAQLLNSSDANQKNIKEVSEPHMQQPIVEQPVIQQPVMQQPVMQQPVIQQPVMQQPVMQQQMMQGFGYGGYQEPQRQRSSVSVQPAQFQAFDDGLSASEKKNIGLIMDLPLQVTVELGRTQKLIKDILEFGSGSVIELDKLAGEPVDILVNGKAIAKGEVVVIDESFGVRITDIIHPSKRL</sequence>
<feature type="domain" description="Flagellar motor switch protein FliN-like C-terminal" evidence="8">
    <location>
        <begin position="335"/>
        <end position="404"/>
    </location>
</feature>
<dbReference type="RefSeq" id="WP_110460511.1">
    <property type="nucleotide sequence ID" value="NZ_QKMR01000002.1"/>
</dbReference>
<dbReference type="GO" id="GO:0005886">
    <property type="term" value="C:plasma membrane"/>
    <property type="evidence" value="ECO:0007669"/>
    <property type="project" value="UniProtKB-SubCell"/>
</dbReference>
<dbReference type="GO" id="GO:0009425">
    <property type="term" value="C:bacterial-type flagellum basal body"/>
    <property type="evidence" value="ECO:0007669"/>
    <property type="project" value="InterPro"/>
</dbReference>
<dbReference type="GO" id="GO:0006935">
    <property type="term" value="P:chemotaxis"/>
    <property type="evidence" value="ECO:0007669"/>
    <property type="project" value="UniProtKB-KW"/>
</dbReference>
<dbReference type="InterPro" id="IPR028976">
    <property type="entry name" value="CheC-like_sf"/>
</dbReference>
<dbReference type="GO" id="GO:0016787">
    <property type="term" value="F:hydrolase activity"/>
    <property type="evidence" value="ECO:0007669"/>
    <property type="project" value="InterPro"/>
</dbReference>
<keyword evidence="10" id="KW-0969">Cilium</keyword>
<organism evidence="10 11">
    <name type="scientific">Ruminiclostridium sufflavum DSM 19573</name>
    <dbReference type="NCBI Taxonomy" id="1121337"/>
    <lineage>
        <taxon>Bacteria</taxon>
        <taxon>Bacillati</taxon>
        <taxon>Bacillota</taxon>
        <taxon>Clostridia</taxon>
        <taxon>Eubacteriales</taxon>
        <taxon>Oscillospiraceae</taxon>
        <taxon>Ruminiclostridium</taxon>
    </lineage>
</organism>
<evidence type="ECO:0000256" key="6">
    <source>
        <dbReference type="ARBA" id="ARBA00023136"/>
    </source>
</evidence>
<protein>
    <submittedName>
        <fullName evidence="10">Flagellar motor switch protein FliN/FliY</fullName>
    </submittedName>
</protein>
<dbReference type="PANTHER" id="PTHR43484:SF1">
    <property type="entry name" value="FLAGELLAR MOTOR SWITCH PROTEIN FLIN"/>
    <property type="match status" value="1"/>
</dbReference>
<dbReference type="EMBL" id="QKMR01000002">
    <property type="protein sequence ID" value="PYG89830.1"/>
    <property type="molecule type" value="Genomic_DNA"/>
</dbReference>
<gene>
    <name evidence="10" type="ORF">LY28_00427</name>
</gene>
<keyword evidence="10" id="KW-0282">Flagellum</keyword>
<keyword evidence="5" id="KW-0283">Flagellar rotation</keyword>
<accession>A0A318XNW8</accession>
<dbReference type="Pfam" id="PF01052">
    <property type="entry name" value="FliMN_C"/>
    <property type="match status" value="1"/>
</dbReference>
<dbReference type="AlphaFoldDB" id="A0A318XNW8"/>
<comment type="caution">
    <text evidence="10">The sequence shown here is derived from an EMBL/GenBank/DDBJ whole genome shotgun (WGS) entry which is preliminary data.</text>
</comment>
<dbReference type="InterPro" id="IPR036429">
    <property type="entry name" value="SpoA-like_sf"/>
</dbReference>
<name>A0A318XNW8_9FIRM</name>
<keyword evidence="3" id="KW-1003">Cell membrane</keyword>
<evidence type="ECO:0000256" key="3">
    <source>
        <dbReference type="ARBA" id="ARBA00022475"/>
    </source>
</evidence>
<reference evidence="10 11" key="1">
    <citation type="submission" date="2018-06" db="EMBL/GenBank/DDBJ databases">
        <title>Genomic Encyclopedia of Type Strains, Phase I: the one thousand microbial genomes (KMG-I) project.</title>
        <authorList>
            <person name="Kyrpides N."/>
        </authorList>
    </citation>
    <scope>NUCLEOTIDE SEQUENCE [LARGE SCALE GENOMIC DNA]</scope>
    <source>
        <strain evidence="10 11">DSM 19573</strain>
    </source>
</reference>
<dbReference type="NCBIfam" id="TIGR02480">
    <property type="entry name" value="fliN"/>
    <property type="match status" value="1"/>
</dbReference>
<dbReference type="GO" id="GO:0003774">
    <property type="term" value="F:cytoskeletal motor activity"/>
    <property type="evidence" value="ECO:0007669"/>
    <property type="project" value="InterPro"/>
</dbReference>
<dbReference type="GO" id="GO:0071973">
    <property type="term" value="P:bacterial-type flagellum-dependent cell motility"/>
    <property type="evidence" value="ECO:0007669"/>
    <property type="project" value="InterPro"/>
</dbReference>
<dbReference type="NCBIfam" id="NF005995">
    <property type="entry name" value="PRK08119.1"/>
    <property type="match status" value="1"/>
</dbReference>
<feature type="domain" description="CheC-like protein" evidence="9">
    <location>
        <begin position="145"/>
        <end position="180"/>
    </location>
</feature>
<dbReference type="Gene3D" id="3.40.1550.10">
    <property type="entry name" value="CheC-like"/>
    <property type="match status" value="1"/>
</dbReference>
<keyword evidence="6" id="KW-0472">Membrane</keyword>
<comment type="similarity">
    <text evidence="2">Belongs to the FliN/MopA/SpaO family.</text>
</comment>
<evidence type="ECO:0000259" key="9">
    <source>
        <dbReference type="Pfam" id="PF04509"/>
    </source>
</evidence>
<dbReference type="PANTHER" id="PTHR43484">
    <property type="match status" value="1"/>
</dbReference>
<dbReference type="InterPro" id="IPR001543">
    <property type="entry name" value="FliN-like_C"/>
</dbReference>
<comment type="subcellular location">
    <subcellularLocation>
        <location evidence="1">Cell membrane</location>
        <topology evidence="1">Peripheral membrane protein</topology>
        <orientation evidence="1">Cytoplasmic side</orientation>
    </subcellularLocation>
</comment>
<dbReference type="Gene3D" id="2.30.330.10">
    <property type="entry name" value="SpoA-like"/>
    <property type="match status" value="1"/>
</dbReference>
<dbReference type="OrthoDB" id="9773459at2"/>
<evidence type="ECO:0000256" key="5">
    <source>
        <dbReference type="ARBA" id="ARBA00022779"/>
    </source>
</evidence>